<reference evidence="1 2" key="1">
    <citation type="journal article" date="2010" name="Nature">
        <title>Comparative genomics reveals mobile pathogenicity chromosomes in Fusarium.</title>
        <authorList>
            <person name="Ma L.J."/>
            <person name="van der Does H.C."/>
            <person name="Borkovich K.A."/>
            <person name="Coleman J.J."/>
            <person name="Daboussi M.J."/>
            <person name="Di Pietro A."/>
            <person name="Dufresne M."/>
            <person name="Freitag M."/>
            <person name="Grabherr M."/>
            <person name="Henrissat B."/>
            <person name="Houterman P.M."/>
            <person name="Kang S."/>
            <person name="Shim W.B."/>
            <person name="Woloshuk C."/>
            <person name="Xie X."/>
            <person name="Xu J.R."/>
            <person name="Antoniw J."/>
            <person name="Baker S.E."/>
            <person name="Bluhm B.H."/>
            <person name="Breakspear A."/>
            <person name="Brown D.W."/>
            <person name="Butchko R.A."/>
            <person name="Chapman S."/>
            <person name="Coulson R."/>
            <person name="Coutinho P.M."/>
            <person name="Danchin E.G."/>
            <person name="Diener A."/>
            <person name="Gale L.R."/>
            <person name="Gardiner D.M."/>
            <person name="Goff S."/>
            <person name="Hammond-Kosack K.E."/>
            <person name="Hilburn K."/>
            <person name="Hua-Van A."/>
            <person name="Jonkers W."/>
            <person name="Kazan K."/>
            <person name="Kodira C.D."/>
            <person name="Koehrsen M."/>
            <person name="Kumar L."/>
            <person name="Lee Y.H."/>
            <person name="Li L."/>
            <person name="Manners J.M."/>
            <person name="Miranda-Saavedra D."/>
            <person name="Mukherjee M."/>
            <person name="Park G."/>
            <person name="Park J."/>
            <person name="Park S.Y."/>
            <person name="Proctor R.H."/>
            <person name="Regev A."/>
            <person name="Ruiz-Roldan M.C."/>
            <person name="Sain D."/>
            <person name="Sakthikumar S."/>
            <person name="Sykes S."/>
            <person name="Schwartz D.C."/>
            <person name="Turgeon B.G."/>
            <person name="Wapinski I."/>
            <person name="Yoder O."/>
            <person name="Young S."/>
            <person name="Zeng Q."/>
            <person name="Zhou S."/>
            <person name="Galagan J."/>
            <person name="Cuomo C.A."/>
            <person name="Kistler H.C."/>
            <person name="Rep M."/>
        </authorList>
    </citation>
    <scope>NUCLEOTIDE SEQUENCE [LARGE SCALE GENOMIC DNA]</scope>
    <source>
        <strain evidence="2">M3125 / FGSC 7600</strain>
    </source>
</reference>
<dbReference type="OrthoDB" id="5087721at2759"/>
<evidence type="ECO:0000313" key="1">
    <source>
        <dbReference type="EMBL" id="EWG44763.1"/>
    </source>
</evidence>
<evidence type="ECO:0000313" key="2">
    <source>
        <dbReference type="Proteomes" id="UP000009096"/>
    </source>
</evidence>
<keyword evidence="2" id="KW-1185">Reference proteome</keyword>
<dbReference type="Proteomes" id="UP000009096">
    <property type="component" value="Chromosome 3"/>
</dbReference>
<organism evidence="1 2">
    <name type="scientific">Gibberella moniliformis (strain M3125 / FGSC 7600)</name>
    <name type="common">Maize ear and stalk rot fungus</name>
    <name type="synonym">Fusarium verticillioides</name>
    <dbReference type="NCBI Taxonomy" id="334819"/>
    <lineage>
        <taxon>Eukaryota</taxon>
        <taxon>Fungi</taxon>
        <taxon>Dikarya</taxon>
        <taxon>Ascomycota</taxon>
        <taxon>Pezizomycotina</taxon>
        <taxon>Sordariomycetes</taxon>
        <taxon>Hypocreomycetidae</taxon>
        <taxon>Hypocreales</taxon>
        <taxon>Nectriaceae</taxon>
        <taxon>Fusarium</taxon>
        <taxon>Fusarium fujikuroi species complex</taxon>
    </lineage>
</organism>
<proteinExistence type="predicted"/>
<name>W7LZM5_GIBM7</name>
<dbReference type="KEGG" id="fvr:FVEG_05754"/>
<protein>
    <submittedName>
        <fullName evidence="1">Uncharacterized protein</fullName>
    </submittedName>
</protein>
<dbReference type="AlphaFoldDB" id="W7LZM5"/>
<dbReference type="EMBL" id="DS022247">
    <property type="protein sequence ID" value="EWG44763.1"/>
    <property type="molecule type" value="Genomic_DNA"/>
</dbReference>
<dbReference type="RefSeq" id="XP_018750954.1">
    <property type="nucleotide sequence ID" value="XM_018893990.1"/>
</dbReference>
<accession>W7LZM5</accession>
<gene>
    <name evidence="1" type="ORF">FVEG_05754</name>
</gene>
<dbReference type="VEuPathDB" id="FungiDB:FVEG_05754"/>
<sequence length="175" mass="19825">MAAAAGQVAAIIARIAIGLIQKEQADQAAEERQTQIMDALNKIQGTLQTIQYADRKTTDLVDKTITSEEIQNEVEQITSQFPANVDQVFETAYQQFPAFVKEFKLNYQDEGSNLTNWFRMWRNNTHVKNYTPIAGDPHMINPFNQFPNSLALAQAYEVYPTPCDDAEGIYPEVEF</sequence>
<dbReference type="GeneID" id="30063721"/>